<sequence>MNILAIDTSSAYCSIALFTEDKQCFSVTRHIPRKHNEQLLPMIDELIKQSGIHKREINLLAYGVGPGSFVGVRLAAAAIQAMALTLDCPVIGFSSMQAIAISAYHRYKAEHITVMLDARMSDVYFGQYIWDKDSQIMKITEEKCLKVSAFNDEIENQNLGFVIGDVINGVDIELNAIDYCPDVSLLQEVILYNYQQSKVDQQSKTIVQPVYLQGTSQWKKL</sequence>
<dbReference type="Proteomes" id="UP000636949">
    <property type="component" value="Unassembled WGS sequence"/>
</dbReference>
<dbReference type="GO" id="GO:0002949">
    <property type="term" value="P:tRNA threonylcarbamoyladenosine modification"/>
    <property type="evidence" value="ECO:0007669"/>
    <property type="project" value="InterPro"/>
</dbReference>
<organism evidence="5 6">
    <name type="scientific">Cysteiniphilum litorale</name>
    <dbReference type="NCBI Taxonomy" id="2056700"/>
    <lineage>
        <taxon>Bacteria</taxon>
        <taxon>Pseudomonadati</taxon>
        <taxon>Pseudomonadota</taxon>
        <taxon>Gammaproteobacteria</taxon>
        <taxon>Thiotrichales</taxon>
        <taxon>Fastidiosibacteraceae</taxon>
        <taxon>Cysteiniphilum</taxon>
    </lineage>
</organism>
<dbReference type="InterPro" id="IPR000905">
    <property type="entry name" value="Gcp-like_dom"/>
</dbReference>
<comment type="caution">
    <text evidence="5">The sequence shown here is derived from an EMBL/GenBank/DDBJ whole genome shotgun (WGS) entry which is preliminary data.</text>
</comment>
<dbReference type="EMBL" id="BMJS01000001">
    <property type="protein sequence ID" value="GGF88926.1"/>
    <property type="molecule type" value="Genomic_DNA"/>
</dbReference>
<dbReference type="Gene3D" id="3.30.420.40">
    <property type="match status" value="2"/>
</dbReference>
<reference evidence="5" key="1">
    <citation type="journal article" date="2014" name="Int. J. Syst. Evol. Microbiol.">
        <title>Complete genome sequence of Corynebacterium casei LMG S-19264T (=DSM 44701T), isolated from a smear-ripened cheese.</title>
        <authorList>
            <consortium name="US DOE Joint Genome Institute (JGI-PGF)"/>
            <person name="Walter F."/>
            <person name="Albersmeier A."/>
            <person name="Kalinowski J."/>
            <person name="Ruckert C."/>
        </authorList>
    </citation>
    <scope>NUCLEOTIDE SEQUENCE</scope>
    <source>
        <strain evidence="5">CGMCC 1.15758</strain>
    </source>
</reference>
<accession>A0A8J2Z232</accession>
<evidence type="ECO:0000259" key="4">
    <source>
        <dbReference type="Pfam" id="PF00814"/>
    </source>
</evidence>
<dbReference type="GO" id="GO:0005829">
    <property type="term" value="C:cytosol"/>
    <property type="evidence" value="ECO:0007669"/>
    <property type="project" value="TreeGrafter"/>
</dbReference>
<dbReference type="PANTHER" id="PTHR11735">
    <property type="entry name" value="TRNA N6-ADENOSINE THREONYLCARBAMOYLTRANSFERASE"/>
    <property type="match status" value="1"/>
</dbReference>
<evidence type="ECO:0000256" key="2">
    <source>
        <dbReference type="ARBA" id="ARBA00019012"/>
    </source>
</evidence>
<protein>
    <recommendedName>
        <fullName evidence="2">tRNA threonylcarbamoyladenosine biosynthesis protein TsaB</fullName>
    </recommendedName>
    <alternativeName>
        <fullName evidence="3">t(6)A37 threonylcarbamoyladenosine biosynthesis protein TsaB</fullName>
    </alternativeName>
</protein>
<dbReference type="SUPFAM" id="SSF53067">
    <property type="entry name" value="Actin-like ATPase domain"/>
    <property type="match status" value="2"/>
</dbReference>
<evidence type="ECO:0000313" key="6">
    <source>
        <dbReference type="Proteomes" id="UP000636949"/>
    </source>
</evidence>
<gene>
    <name evidence="5" type="ORF">GCM10010995_02740</name>
</gene>
<comment type="similarity">
    <text evidence="1">Belongs to the KAE1 / TsaD family. TsaB subfamily.</text>
</comment>
<keyword evidence="6" id="KW-1185">Reference proteome</keyword>
<dbReference type="InterPro" id="IPR043129">
    <property type="entry name" value="ATPase_NBD"/>
</dbReference>
<dbReference type="Pfam" id="PF00814">
    <property type="entry name" value="TsaD"/>
    <property type="match status" value="1"/>
</dbReference>
<evidence type="ECO:0000313" key="5">
    <source>
        <dbReference type="EMBL" id="GGF88926.1"/>
    </source>
</evidence>
<proteinExistence type="inferred from homology"/>
<dbReference type="AlphaFoldDB" id="A0A8J2Z232"/>
<dbReference type="RefSeq" id="WP_117001128.1">
    <property type="nucleotide sequence ID" value="NZ_BMJS01000001.1"/>
</dbReference>
<name>A0A8J2Z232_9GAMM</name>
<evidence type="ECO:0000256" key="1">
    <source>
        <dbReference type="ARBA" id="ARBA00010493"/>
    </source>
</evidence>
<dbReference type="PANTHER" id="PTHR11735:SF11">
    <property type="entry name" value="TRNA THREONYLCARBAMOYLADENOSINE BIOSYNTHESIS PROTEIN TSAB"/>
    <property type="match status" value="1"/>
</dbReference>
<dbReference type="NCBIfam" id="TIGR03725">
    <property type="entry name" value="T6A_YeaZ"/>
    <property type="match status" value="1"/>
</dbReference>
<feature type="domain" description="Gcp-like" evidence="4">
    <location>
        <begin position="33"/>
        <end position="149"/>
    </location>
</feature>
<evidence type="ECO:0000256" key="3">
    <source>
        <dbReference type="ARBA" id="ARBA00032446"/>
    </source>
</evidence>
<dbReference type="InterPro" id="IPR022496">
    <property type="entry name" value="T6A_TsaB"/>
</dbReference>
<reference evidence="5" key="2">
    <citation type="submission" date="2020-09" db="EMBL/GenBank/DDBJ databases">
        <authorList>
            <person name="Sun Q."/>
            <person name="Zhou Y."/>
        </authorList>
    </citation>
    <scope>NUCLEOTIDE SEQUENCE</scope>
    <source>
        <strain evidence="5">CGMCC 1.15758</strain>
    </source>
</reference>
<dbReference type="OrthoDB" id="9809995at2"/>